<keyword evidence="3 4" id="KW-0413">Isomerase</keyword>
<dbReference type="InterPro" id="IPR011079">
    <property type="entry name" value="Ala_racemase_C"/>
</dbReference>
<evidence type="ECO:0000256" key="1">
    <source>
        <dbReference type="ARBA" id="ARBA00001933"/>
    </source>
</evidence>
<comment type="caution">
    <text evidence="6">The sequence shown here is derived from an EMBL/GenBank/DDBJ whole genome shotgun (WGS) entry which is preliminary data.</text>
</comment>
<feature type="active site" description="Proton acceptor; specific for D-alanine" evidence="4">
    <location>
        <position position="49"/>
    </location>
</feature>
<dbReference type="Gene3D" id="2.40.37.10">
    <property type="entry name" value="Lyase, Ornithine Decarboxylase, Chain A, domain 1"/>
    <property type="match status" value="1"/>
</dbReference>
<feature type="modified residue" description="N6-(pyridoxal phosphate)lysine" evidence="4">
    <location>
        <position position="49"/>
    </location>
</feature>
<dbReference type="CDD" id="cd00430">
    <property type="entry name" value="PLPDE_III_AR"/>
    <property type="match status" value="1"/>
</dbReference>
<dbReference type="RefSeq" id="WP_398281233.1">
    <property type="nucleotide sequence ID" value="NZ_JBITLV010000004.1"/>
</dbReference>
<gene>
    <name evidence="6" type="primary">alr</name>
    <name evidence="6" type="ORF">ACIB24_13930</name>
</gene>
<proteinExistence type="inferred from homology"/>
<dbReference type="Pfam" id="PF00842">
    <property type="entry name" value="Ala_racemase_C"/>
    <property type="match status" value="1"/>
</dbReference>
<evidence type="ECO:0000313" key="6">
    <source>
        <dbReference type="EMBL" id="MFI7588163.1"/>
    </source>
</evidence>
<comment type="pathway">
    <text evidence="4">Amino-acid biosynthesis; D-alanine biosynthesis; D-alanine from L-alanine: step 1/1.</text>
</comment>
<dbReference type="EMBL" id="JBITLV010000004">
    <property type="protein sequence ID" value="MFI7588163.1"/>
    <property type="molecule type" value="Genomic_DNA"/>
</dbReference>
<dbReference type="HAMAP" id="MF_01201">
    <property type="entry name" value="Ala_racemase"/>
    <property type="match status" value="1"/>
</dbReference>
<organism evidence="6 7">
    <name type="scientific">Spongisporangium articulatum</name>
    <dbReference type="NCBI Taxonomy" id="3362603"/>
    <lineage>
        <taxon>Bacteria</taxon>
        <taxon>Bacillati</taxon>
        <taxon>Actinomycetota</taxon>
        <taxon>Actinomycetes</taxon>
        <taxon>Kineosporiales</taxon>
        <taxon>Kineosporiaceae</taxon>
        <taxon>Spongisporangium</taxon>
    </lineage>
</organism>
<dbReference type="InterPro" id="IPR001608">
    <property type="entry name" value="Ala_racemase_N"/>
</dbReference>
<dbReference type="Gene3D" id="3.20.20.10">
    <property type="entry name" value="Alanine racemase"/>
    <property type="match status" value="1"/>
</dbReference>
<reference evidence="6 7" key="1">
    <citation type="submission" date="2024-10" db="EMBL/GenBank/DDBJ databases">
        <title>The Natural Products Discovery Center: Release of the First 8490 Sequenced Strains for Exploring Actinobacteria Biosynthetic Diversity.</title>
        <authorList>
            <person name="Kalkreuter E."/>
            <person name="Kautsar S.A."/>
            <person name="Yang D."/>
            <person name="Bader C.D."/>
            <person name="Teijaro C.N."/>
            <person name="Fluegel L."/>
            <person name="Davis C.M."/>
            <person name="Simpson J.R."/>
            <person name="Lauterbach L."/>
            <person name="Steele A.D."/>
            <person name="Gui C."/>
            <person name="Meng S."/>
            <person name="Li G."/>
            <person name="Viehrig K."/>
            <person name="Ye F."/>
            <person name="Su P."/>
            <person name="Kiefer A.F."/>
            <person name="Nichols A."/>
            <person name="Cepeda A.J."/>
            <person name="Yan W."/>
            <person name="Fan B."/>
            <person name="Jiang Y."/>
            <person name="Adhikari A."/>
            <person name="Zheng C.-J."/>
            <person name="Schuster L."/>
            <person name="Cowan T.M."/>
            <person name="Smanski M.J."/>
            <person name="Chevrette M.G."/>
            <person name="De Carvalho L.P.S."/>
            <person name="Shen B."/>
        </authorList>
    </citation>
    <scope>NUCLEOTIDE SEQUENCE [LARGE SCALE GENOMIC DNA]</scope>
    <source>
        <strain evidence="6 7">NPDC049639</strain>
    </source>
</reference>
<evidence type="ECO:0000256" key="2">
    <source>
        <dbReference type="ARBA" id="ARBA00022898"/>
    </source>
</evidence>
<dbReference type="Pfam" id="PF01168">
    <property type="entry name" value="Ala_racemase_N"/>
    <property type="match status" value="1"/>
</dbReference>
<dbReference type="SUPFAM" id="SSF51419">
    <property type="entry name" value="PLP-binding barrel"/>
    <property type="match status" value="1"/>
</dbReference>
<comment type="function">
    <text evidence="4">Catalyzes the interconversion of L-alanine and D-alanine. May also act on other amino acids.</text>
</comment>
<evidence type="ECO:0000259" key="5">
    <source>
        <dbReference type="SMART" id="SM01005"/>
    </source>
</evidence>
<feature type="binding site" evidence="4">
    <location>
        <position position="147"/>
    </location>
    <ligand>
        <name>substrate</name>
    </ligand>
</feature>
<comment type="cofactor">
    <cofactor evidence="1 4">
        <name>pyridoxal 5'-phosphate</name>
        <dbReference type="ChEBI" id="CHEBI:597326"/>
    </cofactor>
</comment>
<dbReference type="InterPro" id="IPR029066">
    <property type="entry name" value="PLP-binding_barrel"/>
</dbReference>
<feature type="domain" description="Alanine racemase C-terminal" evidence="5">
    <location>
        <begin position="260"/>
        <end position="395"/>
    </location>
</feature>
<dbReference type="PROSITE" id="PS00395">
    <property type="entry name" value="ALANINE_RACEMASE"/>
    <property type="match status" value="1"/>
</dbReference>
<feature type="active site" description="Proton acceptor; specific for L-alanine" evidence="4">
    <location>
        <position position="281"/>
    </location>
</feature>
<comment type="similarity">
    <text evidence="4">Belongs to the alanine racemase family.</text>
</comment>
<protein>
    <recommendedName>
        <fullName evidence="4">Alanine racemase</fullName>
        <ecNumber evidence="4">5.1.1.1</ecNumber>
    </recommendedName>
</protein>
<dbReference type="InterPro" id="IPR000821">
    <property type="entry name" value="Ala_racemase"/>
</dbReference>
<dbReference type="NCBIfam" id="TIGR00492">
    <property type="entry name" value="alr"/>
    <property type="match status" value="1"/>
</dbReference>
<keyword evidence="2 4" id="KW-0663">Pyridoxal phosphate</keyword>
<dbReference type="InterPro" id="IPR020622">
    <property type="entry name" value="Ala_racemase_pyridoxalP-BS"/>
</dbReference>
<evidence type="ECO:0000256" key="4">
    <source>
        <dbReference type="HAMAP-Rule" id="MF_01201"/>
    </source>
</evidence>
<evidence type="ECO:0000313" key="7">
    <source>
        <dbReference type="Proteomes" id="UP001612915"/>
    </source>
</evidence>
<accession>A0ABW8AP59</accession>
<evidence type="ECO:0000256" key="3">
    <source>
        <dbReference type="ARBA" id="ARBA00023235"/>
    </source>
</evidence>
<dbReference type="PANTHER" id="PTHR30511">
    <property type="entry name" value="ALANINE RACEMASE"/>
    <property type="match status" value="1"/>
</dbReference>
<dbReference type="PRINTS" id="PR00992">
    <property type="entry name" value="ALARACEMASE"/>
</dbReference>
<comment type="catalytic activity">
    <reaction evidence="4">
        <text>L-alanine = D-alanine</text>
        <dbReference type="Rhea" id="RHEA:20249"/>
        <dbReference type="ChEBI" id="CHEBI:57416"/>
        <dbReference type="ChEBI" id="CHEBI:57972"/>
        <dbReference type="EC" id="5.1.1.1"/>
    </reaction>
</comment>
<sequence>MTGPEIEKAIETALPPGAPAAAVVDLAAIRHNVASLGARAGAPVMAVVKADAYGHGLLPCARAAVEGGATWLGVAQLAEALELRRAGITAPVLAWLTVPGDAFAEAVERGVDLAVSAPWALAEIAAAARATGRTARIQLKVDTGLNRNGVTVPDFPDLLEAALKLEAEEVVRVAGLFSHYAWADAPRHPTVARQTDLFTEAVALAEARGARLEVRHLANSAATLTNPAASFDLVRPGLAVYGLSPAPDLGSPADFDLRPAMSLLARVANVKGVAAGEGISYGHAYTTTADTRAALLPVGYADGLPRHAVNEGPAWLGGRRYRIAGRVCMDQVVLDLGRDHADTAEVSVGDVAILFGDGPSDGTGVPTAQDWAEVCGTINYEIVTRIGARVPRLYLNEGAR</sequence>
<dbReference type="PANTHER" id="PTHR30511:SF0">
    <property type="entry name" value="ALANINE RACEMASE, CATABOLIC-RELATED"/>
    <property type="match status" value="1"/>
</dbReference>
<name>A0ABW8AP59_9ACTN</name>
<dbReference type="SUPFAM" id="SSF50621">
    <property type="entry name" value="Alanine racemase C-terminal domain-like"/>
    <property type="match status" value="1"/>
</dbReference>
<dbReference type="EC" id="5.1.1.1" evidence="4"/>
<dbReference type="SMART" id="SM01005">
    <property type="entry name" value="Ala_racemase_C"/>
    <property type="match status" value="1"/>
</dbReference>
<dbReference type="InterPro" id="IPR009006">
    <property type="entry name" value="Ala_racemase/Decarboxylase_C"/>
</dbReference>
<feature type="binding site" evidence="4">
    <location>
        <position position="329"/>
    </location>
    <ligand>
        <name>substrate</name>
    </ligand>
</feature>
<keyword evidence="7" id="KW-1185">Reference proteome</keyword>
<dbReference type="GO" id="GO:0008784">
    <property type="term" value="F:alanine racemase activity"/>
    <property type="evidence" value="ECO:0007669"/>
    <property type="project" value="UniProtKB-EC"/>
</dbReference>
<dbReference type="Proteomes" id="UP001612915">
    <property type="component" value="Unassembled WGS sequence"/>
</dbReference>